<dbReference type="Proteomes" id="UP000030013">
    <property type="component" value="Unassembled WGS sequence"/>
</dbReference>
<name>A0A0A0JRS4_9MICO</name>
<keyword evidence="3" id="KW-1185">Reference proteome</keyword>
<accession>A0A0A0JRS4</accession>
<dbReference type="STRING" id="1385519.N801_18165"/>
<feature type="compositionally biased region" description="Basic and acidic residues" evidence="1">
    <location>
        <begin position="1"/>
        <end position="16"/>
    </location>
</feature>
<evidence type="ECO:0000313" key="2">
    <source>
        <dbReference type="EMBL" id="KGN39878.1"/>
    </source>
</evidence>
<proteinExistence type="predicted"/>
<dbReference type="RefSeq" id="WP_035940151.1">
    <property type="nucleotide sequence ID" value="NZ_AVPL01000065.1"/>
</dbReference>
<organism evidence="2 3">
    <name type="scientific">Knoellia aerolata DSM 18566</name>
    <dbReference type="NCBI Taxonomy" id="1385519"/>
    <lineage>
        <taxon>Bacteria</taxon>
        <taxon>Bacillati</taxon>
        <taxon>Actinomycetota</taxon>
        <taxon>Actinomycetes</taxon>
        <taxon>Micrococcales</taxon>
        <taxon>Intrasporangiaceae</taxon>
        <taxon>Knoellia</taxon>
    </lineage>
</organism>
<dbReference type="OrthoDB" id="4578167at2"/>
<dbReference type="AlphaFoldDB" id="A0A0A0JRS4"/>
<feature type="region of interest" description="Disordered" evidence="1">
    <location>
        <begin position="1"/>
        <end position="28"/>
    </location>
</feature>
<reference evidence="2 3" key="1">
    <citation type="submission" date="2013-08" db="EMBL/GenBank/DDBJ databases">
        <title>The genome sequence of Knoellia aerolata.</title>
        <authorList>
            <person name="Zhu W."/>
            <person name="Wang G."/>
        </authorList>
    </citation>
    <scope>NUCLEOTIDE SEQUENCE [LARGE SCALE GENOMIC DNA]</scope>
    <source>
        <strain evidence="2 3">DSM 18566</strain>
    </source>
</reference>
<evidence type="ECO:0000256" key="1">
    <source>
        <dbReference type="SAM" id="MobiDB-lite"/>
    </source>
</evidence>
<sequence length="304" mass="32871">MGFRDWMRRATSRETEPEAVATGGGQNVGDVDDAVTFTMTVQVGPDWGSGEPMKMVGTTTEAADECRHMFAFKGLPDGGHFESPATLVAVGAEGRADPVVAVHVDGARVGFLPGFMAALVNPDNKPLSGAAAAAQVHMWGAHVGDGMRVIGWVAAGSAPVSWPHSEANPAAVTVEEQRAEAAASTASMIREALEGDDPRRAEEFRRGLVDGVHYLQTIEPIKQLKREGKLEEALELCYRAIEGAEADREDREPAPWYTEQAAIIHRKRGEREQEVAVLRRWLDVCPPDRRAGSAAQVRLDKLVD</sequence>
<gene>
    <name evidence="2" type="ORF">N801_18165</name>
</gene>
<evidence type="ECO:0000313" key="3">
    <source>
        <dbReference type="Proteomes" id="UP000030013"/>
    </source>
</evidence>
<dbReference type="EMBL" id="AVPL01000065">
    <property type="protein sequence ID" value="KGN39878.1"/>
    <property type="molecule type" value="Genomic_DNA"/>
</dbReference>
<protein>
    <submittedName>
        <fullName evidence="2">Uncharacterized protein</fullName>
    </submittedName>
</protein>
<comment type="caution">
    <text evidence="2">The sequence shown here is derived from an EMBL/GenBank/DDBJ whole genome shotgun (WGS) entry which is preliminary data.</text>
</comment>
<dbReference type="eggNOG" id="ENOG5033I87">
    <property type="taxonomic scope" value="Bacteria"/>
</dbReference>